<evidence type="ECO:0000256" key="1">
    <source>
        <dbReference type="ARBA" id="ARBA00022598"/>
    </source>
</evidence>
<comment type="similarity">
    <text evidence="7">Belongs to the class-I aminoacyl-tRNA synthetase family.</text>
</comment>
<evidence type="ECO:0000259" key="8">
    <source>
        <dbReference type="Pfam" id="PF00749"/>
    </source>
</evidence>
<evidence type="ECO:0000256" key="3">
    <source>
        <dbReference type="ARBA" id="ARBA00022741"/>
    </source>
</evidence>
<dbReference type="RefSeq" id="WP_169559338.1">
    <property type="nucleotide sequence ID" value="NZ_BSNF01000001.1"/>
</dbReference>
<evidence type="ECO:0000313" key="10">
    <source>
        <dbReference type="Proteomes" id="UP001161409"/>
    </source>
</evidence>
<evidence type="ECO:0000256" key="4">
    <source>
        <dbReference type="ARBA" id="ARBA00022833"/>
    </source>
</evidence>
<dbReference type="EMBL" id="BSNF01000001">
    <property type="protein sequence ID" value="GLQ05331.1"/>
    <property type="molecule type" value="Genomic_DNA"/>
</dbReference>
<organism evidence="9 10">
    <name type="scientific">Sneathiella chinensis</name>
    <dbReference type="NCBI Taxonomy" id="349750"/>
    <lineage>
        <taxon>Bacteria</taxon>
        <taxon>Pseudomonadati</taxon>
        <taxon>Pseudomonadota</taxon>
        <taxon>Alphaproteobacteria</taxon>
        <taxon>Sneathiellales</taxon>
        <taxon>Sneathiellaceae</taxon>
        <taxon>Sneathiella</taxon>
    </lineage>
</organism>
<evidence type="ECO:0000256" key="7">
    <source>
        <dbReference type="RuleBase" id="RU363037"/>
    </source>
</evidence>
<keyword evidence="5 7" id="KW-0067">ATP-binding</keyword>
<dbReference type="PROSITE" id="PS00178">
    <property type="entry name" value="AA_TRNA_LIGASE_I"/>
    <property type="match status" value="1"/>
</dbReference>
<evidence type="ECO:0000256" key="5">
    <source>
        <dbReference type="ARBA" id="ARBA00022840"/>
    </source>
</evidence>
<evidence type="ECO:0000256" key="6">
    <source>
        <dbReference type="ARBA" id="ARBA00023146"/>
    </source>
</evidence>
<keyword evidence="7" id="KW-0648">Protein biosynthesis</keyword>
<evidence type="ECO:0000313" key="9">
    <source>
        <dbReference type="EMBL" id="GLQ05331.1"/>
    </source>
</evidence>
<keyword evidence="4" id="KW-0862">Zinc</keyword>
<name>A0ABQ5U1N0_9PROT</name>
<dbReference type="PANTHER" id="PTHR43311:SF1">
    <property type="entry name" value="GLUTAMYL-Q TRNA(ASP) SYNTHETASE"/>
    <property type="match status" value="1"/>
</dbReference>
<dbReference type="InterPro" id="IPR014729">
    <property type="entry name" value="Rossmann-like_a/b/a_fold"/>
</dbReference>
<dbReference type="PRINTS" id="PR00987">
    <property type="entry name" value="TRNASYNTHGLU"/>
</dbReference>
<feature type="domain" description="Glutamyl/glutaminyl-tRNA synthetase class Ib catalytic" evidence="8">
    <location>
        <begin position="2"/>
        <end position="276"/>
    </location>
</feature>
<dbReference type="PANTHER" id="PTHR43311">
    <property type="entry name" value="GLUTAMATE--TRNA LIGASE"/>
    <property type="match status" value="1"/>
</dbReference>
<dbReference type="Gene3D" id="3.40.50.620">
    <property type="entry name" value="HUPs"/>
    <property type="match status" value="1"/>
</dbReference>
<protein>
    <submittedName>
        <fullName evidence="9">tRNA glutamyl-Q(34) synthetase GluQRS</fullName>
    </submittedName>
</protein>
<accession>A0ABQ5U1N0</accession>
<proteinExistence type="inferred from homology"/>
<comment type="caution">
    <text evidence="9">The sequence shown here is derived from an EMBL/GenBank/DDBJ whole genome shotgun (WGS) entry which is preliminary data.</text>
</comment>
<keyword evidence="10" id="KW-1185">Reference proteome</keyword>
<gene>
    <name evidence="9" type="ORF">GCM10007924_05520</name>
</gene>
<keyword evidence="2" id="KW-0479">Metal-binding</keyword>
<keyword evidence="3 7" id="KW-0547">Nucleotide-binding</keyword>
<reference evidence="9" key="2">
    <citation type="submission" date="2023-01" db="EMBL/GenBank/DDBJ databases">
        <title>Draft genome sequence of Sneathiella chinensis strain NBRC 103408.</title>
        <authorList>
            <person name="Sun Q."/>
            <person name="Mori K."/>
        </authorList>
    </citation>
    <scope>NUCLEOTIDE SEQUENCE</scope>
    <source>
        <strain evidence="9">NBRC 103408</strain>
    </source>
</reference>
<dbReference type="Pfam" id="PF00749">
    <property type="entry name" value="tRNA-synt_1c"/>
    <property type="match status" value="1"/>
</dbReference>
<keyword evidence="6 7" id="KW-0030">Aminoacyl-tRNA synthetase</keyword>
<dbReference type="InterPro" id="IPR020058">
    <property type="entry name" value="Glu/Gln-tRNA-synth_Ib_cat-dom"/>
</dbReference>
<dbReference type="Proteomes" id="UP001161409">
    <property type="component" value="Unassembled WGS sequence"/>
</dbReference>
<keyword evidence="1 7" id="KW-0436">Ligase</keyword>
<dbReference type="InterPro" id="IPR001412">
    <property type="entry name" value="aa-tRNA-synth_I_CS"/>
</dbReference>
<dbReference type="NCBIfam" id="NF004315">
    <property type="entry name" value="PRK05710.1-4"/>
    <property type="match status" value="1"/>
</dbReference>
<dbReference type="SUPFAM" id="SSF52374">
    <property type="entry name" value="Nucleotidylyl transferase"/>
    <property type="match status" value="1"/>
</dbReference>
<sequence>MKIVTRFAPSPTGYLHVGHAYSASLAWRLAQESDGYFLLRMEDIDQTRCRPEFEAALLEDLAWLGLTWEQPVRRQSEHLDDYAVLVDRLFERDLIYPCFCTRKEIAAEIAQSQSAPHGPDGPVYPGTCKHLSRTEQEDLFATDKPYALRLHMDRALQAVALDSLTFREQEKGWIQCDPARFGDVVLARKETPASYHLAVTFDDAIQGVNLVVRGQDLFEATHIHRLLQALLDLPTPEYRHHGLVTDMKGKRLAKRNNDAMLKTLREQGYTPEEVRKLVGFG</sequence>
<evidence type="ECO:0000256" key="2">
    <source>
        <dbReference type="ARBA" id="ARBA00022723"/>
    </source>
</evidence>
<reference evidence="9" key="1">
    <citation type="journal article" date="2014" name="Int. J. Syst. Evol. Microbiol.">
        <title>Complete genome of a new Firmicutes species belonging to the dominant human colonic microbiota ('Ruminococcus bicirculans') reveals two chromosomes and a selective capacity to utilize plant glucans.</title>
        <authorList>
            <consortium name="NISC Comparative Sequencing Program"/>
            <person name="Wegmann U."/>
            <person name="Louis P."/>
            <person name="Goesmann A."/>
            <person name="Henrissat B."/>
            <person name="Duncan S.H."/>
            <person name="Flint H.J."/>
        </authorList>
    </citation>
    <scope>NUCLEOTIDE SEQUENCE</scope>
    <source>
        <strain evidence="9">NBRC 103408</strain>
    </source>
</reference>
<dbReference type="InterPro" id="IPR000924">
    <property type="entry name" value="Glu/Gln-tRNA-synth"/>
</dbReference>
<dbReference type="InterPro" id="IPR049940">
    <property type="entry name" value="GluQ/Sye"/>
</dbReference>